<evidence type="ECO:0000313" key="2">
    <source>
        <dbReference type="EMBL" id="KTT18950.1"/>
    </source>
</evidence>
<dbReference type="CDD" id="cd00829">
    <property type="entry name" value="SCP-x_thiolase"/>
    <property type="match status" value="1"/>
</dbReference>
<dbReference type="Gene3D" id="3.40.47.10">
    <property type="match status" value="1"/>
</dbReference>
<protein>
    <submittedName>
        <fullName evidence="2">DitF protein</fullName>
    </submittedName>
</protein>
<dbReference type="PANTHER" id="PTHR42870">
    <property type="entry name" value="ACETYL-COA C-ACETYLTRANSFERASE"/>
    <property type="match status" value="1"/>
</dbReference>
<proteinExistence type="predicted"/>
<comment type="caution">
    <text evidence="2">The sequence shown here is derived from an EMBL/GenBank/DDBJ whole genome shotgun (WGS) entry which is preliminary data.</text>
</comment>
<dbReference type="AlphaFoldDB" id="A0A147GRH6"/>
<dbReference type="RefSeq" id="WP_058642813.1">
    <property type="nucleotide sequence ID" value="NZ_LDSL01000096.1"/>
</dbReference>
<dbReference type="InterPro" id="IPR016039">
    <property type="entry name" value="Thiolase-like"/>
</dbReference>
<evidence type="ECO:0000259" key="1">
    <source>
        <dbReference type="Pfam" id="PF22691"/>
    </source>
</evidence>
<keyword evidence="3" id="KW-1185">Reference proteome</keyword>
<dbReference type="SUPFAM" id="SSF53901">
    <property type="entry name" value="Thiolase-like"/>
    <property type="match status" value="2"/>
</dbReference>
<organism evidence="2 3">
    <name type="scientific">Pseudacidovorax intermedius</name>
    <dbReference type="NCBI Taxonomy" id="433924"/>
    <lineage>
        <taxon>Bacteria</taxon>
        <taxon>Pseudomonadati</taxon>
        <taxon>Pseudomonadota</taxon>
        <taxon>Betaproteobacteria</taxon>
        <taxon>Burkholderiales</taxon>
        <taxon>Comamonadaceae</taxon>
        <taxon>Pseudacidovorax</taxon>
    </lineage>
</organism>
<dbReference type="InterPro" id="IPR055140">
    <property type="entry name" value="Thiolase_C_2"/>
</dbReference>
<dbReference type="Pfam" id="PF22691">
    <property type="entry name" value="Thiolase_C_1"/>
    <property type="match status" value="1"/>
</dbReference>
<gene>
    <name evidence="2" type="ORF">NS331_15230</name>
</gene>
<dbReference type="PANTHER" id="PTHR42870:SF1">
    <property type="entry name" value="NON-SPECIFIC LIPID-TRANSFER PROTEIN-LIKE 2"/>
    <property type="match status" value="1"/>
</dbReference>
<feature type="domain" description="Thiolase C-terminal" evidence="1">
    <location>
        <begin position="238"/>
        <end position="363"/>
    </location>
</feature>
<dbReference type="GO" id="GO:0016746">
    <property type="term" value="F:acyltransferase activity"/>
    <property type="evidence" value="ECO:0007669"/>
    <property type="project" value="InterPro"/>
</dbReference>
<dbReference type="Proteomes" id="UP000072741">
    <property type="component" value="Unassembled WGS sequence"/>
</dbReference>
<dbReference type="EMBL" id="LDSL01000096">
    <property type="protein sequence ID" value="KTT18950.1"/>
    <property type="molecule type" value="Genomic_DNA"/>
</dbReference>
<dbReference type="OrthoDB" id="9790314at2"/>
<reference evidence="2 3" key="1">
    <citation type="journal article" date="2016" name="Front. Microbiol.">
        <title>Genomic Resource of Rice Seed Associated Bacteria.</title>
        <authorList>
            <person name="Midha S."/>
            <person name="Bansal K."/>
            <person name="Sharma S."/>
            <person name="Kumar N."/>
            <person name="Patil P.P."/>
            <person name="Chaudhry V."/>
            <person name="Patil P.B."/>
        </authorList>
    </citation>
    <scope>NUCLEOTIDE SEQUENCE [LARGE SCALE GENOMIC DNA]</scope>
    <source>
        <strain evidence="2 3">NS331</strain>
    </source>
</reference>
<sequence>MSATLIRGSVEVPYARRSIEPTAHWLGRAFEALMQELDFDAARVDGLGVASFTLRPDRAIDMAWRLGLRVSWFMDDGNGGASGLNLLQHAVAAIETGQARHIVLMAGDAFQPADFQALQDNYNVTTRDLLRPLGIANPNTLFALATQKHMHRHGLRRSDYGELVLSQRRHAARNPNAVYRAQMTMDDYLNAPQVASPLGLYDCVPVVAGANAILLSHADEAGSHHGCVRVRAVRGLHNHDQHQGDGLQTGLAEIAPRLFADAGLRPSDIDLVSVYDDYPVMTLVQLQDLGLVGDAGLQRFVRETVPEGRIALNTSGGQLSAGQAGTAGGMHGLTEAIRQLGGRCAERQLPRARTAVVSGYGMVEYRYGMCAAATILEAVA</sequence>
<accession>A0A147GRH6</accession>
<dbReference type="PATRIC" id="fig|433924.3.peg.5221"/>
<evidence type="ECO:0000313" key="3">
    <source>
        <dbReference type="Proteomes" id="UP000072741"/>
    </source>
</evidence>
<name>A0A147GRH6_9BURK</name>